<feature type="domain" description="4Fe-4S ferredoxin-type" evidence="4">
    <location>
        <begin position="112"/>
        <end position="142"/>
    </location>
</feature>
<dbReference type="SUPFAM" id="SSF54862">
    <property type="entry name" value="4Fe-4S ferredoxins"/>
    <property type="match status" value="1"/>
</dbReference>
<dbReference type="AlphaFoldDB" id="A0A1W1XWW3"/>
<keyword evidence="6" id="KW-1185">Reference proteome</keyword>
<gene>
    <name evidence="5" type="ORF">SAMN02745134_03491</name>
</gene>
<dbReference type="Gene3D" id="3.30.70.20">
    <property type="match status" value="1"/>
</dbReference>
<evidence type="ECO:0000256" key="1">
    <source>
        <dbReference type="ARBA" id="ARBA00022723"/>
    </source>
</evidence>
<dbReference type="GO" id="GO:0046872">
    <property type="term" value="F:metal ion binding"/>
    <property type="evidence" value="ECO:0007669"/>
    <property type="project" value="UniProtKB-KW"/>
</dbReference>
<reference evidence="5 6" key="1">
    <citation type="submission" date="2017-04" db="EMBL/GenBank/DDBJ databases">
        <authorList>
            <person name="Afonso C.L."/>
            <person name="Miller P.J."/>
            <person name="Scott M.A."/>
            <person name="Spackman E."/>
            <person name="Goraichik I."/>
            <person name="Dimitrov K.M."/>
            <person name="Suarez D.L."/>
            <person name="Swayne D.E."/>
        </authorList>
    </citation>
    <scope>NUCLEOTIDE SEQUENCE [LARGE SCALE GENOMIC DNA]</scope>
    <source>
        <strain evidence="5 6">DSM 12555</strain>
    </source>
</reference>
<dbReference type="InterPro" id="IPR050340">
    <property type="entry name" value="Cytosolic_Fe-S_CAF"/>
</dbReference>
<dbReference type="STRING" id="1121291.SAMN02745134_03491"/>
<evidence type="ECO:0000313" key="6">
    <source>
        <dbReference type="Proteomes" id="UP000192468"/>
    </source>
</evidence>
<keyword evidence="1" id="KW-0479">Metal-binding</keyword>
<dbReference type="SUPFAM" id="SSF53920">
    <property type="entry name" value="Fe-only hydrogenase"/>
    <property type="match status" value="1"/>
</dbReference>
<proteinExistence type="predicted"/>
<dbReference type="RefSeq" id="WP_084117490.1">
    <property type="nucleotide sequence ID" value="NZ_FWXH01000024.1"/>
</dbReference>
<dbReference type="Gene3D" id="3.40.950.10">
    <property type="entry name" value="Fe-only Hydrogenase (Larger Subunit), Chain L, domain 3"/>
    <property type="match status" value="1"/>
</dbReference>
<accession>A0A1W1XWW3</accession>
<protein>
    <submittedName>
        <fullName evidence="5">Iron only hydrogenase large subunit, C-terminal domain</fullName>
    </submittedName>
</protein>
<keyword evidence="3" id="KW-0411">Iron-sulfur</keyword>
<name>A0A1W1XWW3_9CLOT</name>
<keyword evidence="2" id="KW-0408">Iron</keyword>
<dbReference type="InterPro" id="IPR009016">
    <property type="entry name" value="Fe_hydrogenase"/>
</dbReference>
<evidence type="ECO:0000256" key="2">
    <source>
        <dbReference type="ARBA" id="ARBA00023004"/>
    </source>
</evidence>
<dbReference type="InterPro" id="IPR017900">
    <property type="entry name" value="4Fe4S_Fe_S_CS"/>
</dbReference>
<dbReference type="Proteomes" id="UP000192468">
    <property type="component" value="Unassembled WGS sequence"/>
</dbReference>
<evidence type="ECO:0000259" key="4">
    <source>
        <dbReference type="PROSITE" id="PS51379"/>
    </source>
</evidence>
<sequence>MKAEYSGIFKNLVSSYYNGTFDAYLSELLSNENIDKEALSGAVSSLCGVELKYSDNKDYISTLKDAINQYNYTHKIVNKINNCKMECADEHGITACQKSCPFDAIYIDEESGSTKISEDLCIDCGFCVEGCPLGSILDNVEFLPLAELLKSKTPVIAAVAPAIIGQFGPTVTIDNLRTAFKKLGFADMVEVAFFADMLTLKEACEFDSKINSKDDLMITSCCCPMWVGMLKKVYSDMVKYVSPSVSPMIAAGRVIKNLNSNCKVVFVGPCIAKKAERKDKDLLGAIDFVLTFAELKDIFEALDIDPSKLPEDPSTDYASREGRLYARTGGVSISVNEAVTRLFPEKKHLFISAQANGVKECKDILEKAKNKEIYANFIEGMGCIGGCVGGPKALIPREQGKLKVDAFAEDSKVRISIDSNQMKKVLKKIGINSSSDFMDEEKISIFERHF</sequence>
<evidence type="ECO:0000256" key="3">
    <source>
        <dbReference type="ARBA" id="ARBA00023014"/>
    </source>
</evidence>
<dbReference type="EMBL" id="FWXH01000024">
    <property type="protein sequence ID" value="SMC28355.1"/>
    <property type="molecule type" value="Genomic_DNA"/>
</dbReference>
<dbReference type="InterPro" id="IPR017896">
    <property type="entry name" value="4Fe4S_Fe-S-bd"/>
</dbReference>
<dbReference type="Pfam" id="PF02906">
    <property type="entry name" value="Fe_hyd_lg_C"/>
    <property type="match status" value="1"/>
</dbReference>
<dbReference type="PROSITE" id="PS00198">
    <property type="entry name" value="4FE4S_FER_1"/>
    <property type="match status" value="1"/>
</dbReference>
<dbReference type="PROSITE" id="PS51379">
    <property type="entry name" value="4FE4S_FER_2"/>
    <property type="match status" value="1"/>
</dbReference>
<organism evidence="5 6">
    <name type="scientific">Clostridium acidisoli DSM 12555</name>
    <dbReference type="NCBI Taxonomy" id="1121291"/>
    <lineage>
        <taxon>Bacteria</taxon>
        <taxon>Bacillati</taxon>
        <taxon>Bacillota</taxon>
        <taxon>Clostridia</taxon>
        <taxon>Eubacteriales</taxon>
        <taxon>Clostridiaceae</taxon>
        <taxon>Clostridium</taxon>
    </lineage>
</organism>
<evidence type="ECO:0000313" key="5">
    <source>
        <dbReference type="EMBL" id="SMC28355.1"/>
    </source>
</evidence>
<dbReference type="GO" id="GO:0051536">
    <property type="term" value="F:iron-sulfur cluster binding"/>
    <property type="evidence" value="ECO:0007669"/>
    <property type="project" value="UniProtKB-KW"/>
</dbReference>
<dbReference type="InterPro" id="IPR004108">
    <property type="entry name" value="Fe_hydrogenase_lsu_C"/>
</dbReference>
<dbReference type="OrthoDB" id="9798098at2"/>
<dbReference type="Pfam" id="PF00037">
    <property type="entry name" value="Fer4"/>
    <property type="match status" value="1"/>
</dbReference>
<dbReference type="PANTHER" id="PTHR11615">
    <property type="entry name" value="NITRATE, FORMATE, IRON DEHYDROGENASE"/>
    <property type="match status" value="1"/>
</dbReference>